<reference evidence="9" key="1">
    <citation type="submission" date="2020-07" db="EMBL/GenBank/DDBJ databases">
        <authorList>
            <person name="Lin J."/>
        </authorList>
    </citation>
    <scope>NUCLEOTIDE SEQUENCE</scope>
</reference>
<accession>A0A6V7PDA1</accession>
<keyword evidence="3 6" id="KW-1133">Transmembrane helix</keyword>
<feature type="transmembrane region" description="Helical" evidence="6">
    <location>
        <begin position="148"/>
        <end position="169"/>
    </location>
</feature>
<dbReference type="GO" id="GO:0012505">
    <property type="term" value="C:endomembrane system"/>
    <property type="evidence" value="ECO:0007669"/>
    <property type="project" value="UniProtKB-SubCell"/>
</dbReference>
<proteinExistence type="predicted"/>
<keyword evidence="2 7" id="KW-0732">Signal</keyword>
<dbReference type="InterPro" id="IPR011009">
    <property type="entry name" value="Kinase-like_dom_sf"/>
</dbReference>
<evidence type="ECO:0000256" key="3">
    <source>
        <dbReference type="ARBA" id="ARBA00022989"/>
    </source>
</evidence>
<dbReference type="AlphaFoldDB" id="A0A6V7PDA1"/>
<gene>
    <name evidence="9" type="ORF">CB5_LOCUS12038</name>
</gene>
<evidence type="ECO:0000313" key="9">
    <source>
        <dbReference type="EMBL" id="CAD1828827.1"/>
    </source>
</evidence>
<protein>
    <recommendedName>
        <fullName evidence="8">Protein kinase domain-containing protein</fullName>
    </recommendedName>
</protein>
<dbReference type="PANTHER" id="PTHR46084:SF23">
    <property type="entry name" value="OS07G0693000 PROTEIN"/>
    <property type="match status" value="1"/>
</dbReference>
<evidence type="ECO:0000259" key="8">
    <source>
        <dbReference type="PROSITE" id="PS50011"/>
    </source>
</evidence>
<feature type="chain" id="PRO_5027935664" description="Protein kinase domain-containing protein" evidence="7">
    <location>
        <begin position="24"/>
        <end position="348"/>
    </location>
</feature>
<sequence>MEKLLVRVLLVLTLFLGLDCGYCDNGKGMGIFRSEKMRELDSSGALSNGGGGGAVELSALNTRIPNIRRFLQLGRAYEGGQREYPYSSITSTNLISNPFPSTPPFLPTSRPLRFPSSAKPSAQISFPPSFNLIPPPIAASNVKHATIWPIYASVAAGVLLLAILAPFLLCCRASNVVTVSPWATGLSGQLQKAFVTGVPALKRSELETACEDFSNIIGSLSDGVLYKGTLSSGVEIAVIASRIKSAKDWSKQCESQFRKKVTSLSRVNHKNFVNLIGYCEEEEPFTRMMVFEYAPNGTLFEHLHIKETESLDWPTRLRIAMGIAYCLEHMNQLSPLSFSKTSTHQPFI</sequence>
<organism evidence="9">
    <name type="scientific">Ananas comosus var. bracteatus</name>
    <name type="common">red pineapple</name>
    <dbReference type="NCBI Taxonomy" id="296719"/>
    <lineage>
        <taxon>Eukaryota</taxon>
        <taxon>Viridiplantae</taxon>
        <taxon>Streptophyta</taxon>
        <taxon>Embryophyta</taxon>
        <taxon>Tracheophyta</taxon>
        <taxon>Spermatophyta</taxon>
        <taxon>Magnoliopsida</taxon>
        <taxon>Liliopsida</taxon>
        <taxon>Poales</taxon>
        <taxon>Bromeliaceae</taxon>
        <taxon>Bromelioideae</taxon>
        <taxon>Ananas</taxon>
    </lineage>
</organism>
<dbReference type="GO" id="GO:0005524">
    <property type="term" value="F:ATP binding"/>
    <property type="evidence" value="ECO:0007669"/>
    <property type="project" value="InterPro"/>
</dbReference>
<dbReference type="FunFam" id="3.30.200.20:FF:000489">
    <property type="entry name" value="Inactive receptor-like serine/threonine-protein kinase"/>
    <property type="match status" value="1"/>
</dbReference>
<evidence type="ECO:0000256" key="1">
    <source>
        <dbReference type="ARBA" id="ARBA00022692"/>
    </source>
</evidence>
<evidence type="ECO:0000256" key="6">
    <source>
        <dbReference type="SAM" id="Phobius"/>
    </source>
</evidence>
<dbReference type="EMBL" id="LR862147">
    <property type="protein sequence ID" value="CAD1828827.1"/>
    <property type="molecule type" value="Genomic_DNA"/>
</dbReference>
<dbReference type="PANTHER" id="PTHR46084">
    <property type="entry name" value="PROTEIN MALE DISCOVERER 2"/>
    <property type="match status" value="1"/>
</dbReference>
<evidence type="ECO:0000256" key="7">
    <source>
        <dbReference type="SAM" id="SignalP"/>
    </source>
</evidence>
<evidence type="ECO:0000256" key="4">
    <source>
        <dbReference type="ARBA" id="ARBA00023136"/>
    </source>
</evidence>
<dbReference type="Gene3D" id="1.10.510.10">
    <property type="entry name" value="Transferase(Phosphotransferase) domain 1"/>
    <property type="match status" value="1"/>
</dbReference>
<dbReference type="PROSITE" id="PS50011">
    <property type="entry name" value="PROTEIN_KINASE_DOM"/>
    <property type="match status" value="1"/>
</dbReference>
<name>A0A6V7PDA1_ANACO</name>
<evidence type="ECO:0000256" key="5">
    <source>
        <dbReference type="ARBA" id="ARBA00046288"/>
    </source>
</evidence>
<dbReference type="GO" id="GO:0004672">
    <property type="term" value="F:protein kinase activity"/>
    <property type="evidence" value="ECO:0007669"/>
    <property type="project" value="InterPro"/>
</dbReference>
<feature type="signal peptide" evidence="7">
    <location>
        <begin position="1"/>
        <end position="23"/>
    </location>
</feature>
<keyword evidence="1 6" id="KW-0812">Transmembrane</keyword>
<dbReference type="InterPro" id="IPR000719">
    <property type="entry name" value="Prot_kinase_dom"/>
</dbReference>
<keyword evidence="4 6" id="KW-0472">Membrane</keyword>
<dbReference type="InterPro" id="IPR001245">
    <property type="entry name" value="Ser-Thr/Tyr_kinase_cat_dom"/>
</dbReference>
<evidence type="ECO:0000256" key="2">
    <source>
        <dbReference type="ARBA" id="ARBA00022729"/>
    </source>
</evidence>
<dbReference type="Pfam" id="PF07714">
    <property type="entry name" value="PK_Tyr_Ser-Thr"/>
    <property type="match status" value="1"/>
</dbReference>
<feature type="domain" description="Protein kinase" evidence="8">
    <location>
        <begin position="211"/>
        <end position="348"/>
    </location>
</feature>
<comment type="subcellular location">
    <subcellularLocation>
        <location evidence="5">Endomembrane system</location>
        <topology evidence="5">Single-pass type I membrane protein</topology>
    </subcellularLocation>
</comment>
<dbReference type="SUPFAM" id="SSF56112">
    <property type="entry name" value="Protein kinase-like (PK-like)"/>
    <property type="match status" value="1"/>
</dbReference>